<gene>
    <name evidence="2" type="ORF">GCM10012286_78900</name>
</gene>
<dbReference type="EMBL" id="BMNG01000026">
    <property type="protein sequence ID" value="GGO58794.1"/>
    <property type="molecule type" value="Genomic_DNA"/>
</dbReference>
<sequence length="56" mass="5898">MPGHEHADQIKSLAQAPTLACLCPESHPTTPAAAKPPLDATGTAWHRRAKAPSWSS</sequence>
<dbReference type="RefSeq" id="WP_189177519.1">
    <property type="nucleotide sequence ID" value="NZ_BMNG01000026.1"/>
</dbReference>
<protein>
    <submittedName>
        <fullName evidence="2">Uncharacterized protein</fullName>
    </submittedName>
</protein>
<name>A0ABQ2MVW5_9ACTN</name>
<reference evidence="3" key="1">
    <citation type="journal article" date="2019" name="Int. J. Syst. Evol. Microbiol.">
        <title>The Global Catalogue of Microorganisms (GCM) 10K type strain sequencing project: providing services to taxonomists for standard genome sequencing and annotation.</title>
        <authorList>
            <consortium name="The Broad Institute Genomics Platform"/>
            <consortium name="The Broad Institute Genome Sequencing Center for Infectious Disease"/>
            <person name="Wu L."/>
            <person name="Ma J."/>
        </authorList>
    </citation>
    <scope>NUCLEOTIDE SEQUENCE [LARGE SCALE GENOMIC DNA]</scope>
    <source>
        <strain evidence="3">CGMCC 4.7349</strain>
    </source>
</reference>
<keyword evidence="3" id="KW-1185">Reference proteome</keyword>
<proteinExistence type="predicted"/>
<evidence type="ECO:0000313" key="2">
    <source>
        <dbReference type="EMBL" id="GGO58794.1"/>
    </source>
</evidence>
<evidence type="ECO:0000313" key="3">
    <source>
        <dbReference type="Proteomes" id="UP000656881"/>
    </source>
</evidence>
<organism evidence="2 3">
    <name type="scientific">Streptomyces lasiicapitis</name>
    <dbReference type="NCBI Taxonomy" id="1923961"/>
    <lineage>
        <taxon>Bacteria</taxon>
        <taxon>Bacillati</taxon>
        <taxon>Actinomycetota</taxon>
        <taxon>Actinomycetes</taxon>
        <taxon>Kitasatosporales</taxon>
        <taxon>Streptomycetaceae</taxon>
        <taxon>Streptomyces</taxon>
    </lineage>
</organism>
<dbReference type="Proteomes" id="UP000656881">
    <property type="component" value="Unassembled WGS sequence"/>
</dbReference>
<accession>A0ABQ2MVW5</accession>
<comment type="caution">
    <text evidence="2">The sequence shown here is derived from an EMBL/GenBank/DDBJ whole genome shotgun (WGS) entry which is preliminary data.</text>
</comment>
<feature type="region of interest" description="Disordered" evidence="1">
    <location>
        <begin position="24"/>
        <end position="56"/>
    </location>
</feature>
<evidence type="ECO:0000256" key="1">
    <source>
        <dbReference type="SAM" id="MobiDB-lite"/>
    </source>
</evidence>